<dbReference type="InterPro" id="IPR036415">
    <property type="entry name" value="Lamin_tail_dom_sf"/>
</dbReference>
<sequence>MPQKSYIPFFAGLFAVLLSLIGGTAGIPGTAYAAAENPPSLLITEVMIHSPETGAPYRYIELYNNSGRSIDLTKRKLLYYWPGVASNPWQNTSADTYDLIADGRTTDTYIHPYSTKIVWLLTDETKTVADFNIAYNAHLTEDQFVYTKGNGFNYTAQRYMAIVSPPYDKVNDRITFVRYNADAGTGTCTAGINCDFVQGESVDYYFPEQFDTTSREMTRKTPQSLHQAPTPGTLKSGQVPTPPGKLLITEMVIHSSGTGTPYRYIELYNNSAQAIDLSQQKLLYYWNVSAKPWLSPGVDTYSIVSAGRATDMFIQPYSTKIVWLLSDASKTTADFNANYHTSLPESQFAYIQGSGFSYTAQRYMAVVGSPYNQVNDRHSFVRYNADAGTGSCTAGVNCDFVQGEGVNYYAPASFDTESREMVRKTSGTTHQTPTPGTVKAGQVPPRPPTQTEPADMVVTDSPNYAKYFSMSTAHFIVPGLTEDYVPQGICYVPSKNWMIVVSYRSDGGPSLLSVIDFTSGNLIKSVRLFTDPLTPYTGHAGGIAAGVSHGWIASVNGIDQFDIKDIEHAVNMDTLILTDHIKTESRADYMTIDNGVLWVGEHARYTYPVTDTTHHLQNRDNREYSAWVSGYRLAAGEAVVTSRVYAATGAVIPDYILAVPDEVQGMAIDGNRIVLSKSYGSRTSDLLVYQVNLADPPHTTTAKFGATATPVWFLDGENQLYNLMAPPMAEGMFVRGGNLYTVFESGATPYRTASGMYAVDHVYATNTASLFSATAPPRVVPGDLQITEAVISSTGVNQPYRYIELYNNSNQPIDLTDHRIYYYWGNQYAKPWEYDVGEYLVYSAGRTTDMTIEPHSTKIVWFLSDETKTVSDFNAAYGTSLTADQFVYIKGGAFSATTQRFLAIVGPAGDKDVDRYTFVRYNTGAGTGNCTAGVNCDFQSGESIVYFYPSSLNEVSRELDRKVPESLHQPPTPGTVLPGQVRPLP</sequence>
<feature type="compositionally biased region" description="Polar residues" evidence="1">
    <location>
        <begin position="425"/>
        <end position="435"/>
    </location>
</feature>
<feature type="region of interest" description="Disordered" evidence="1">
    <location>
        <begin position="424"/>
        <end position="456"/>
    </location>
</feature>
<organism evidence="3 4">
    <name type="scientific">Paenibacillus thalictri</name>
    <dbReference type="NCBI Taxonomy" id="2527873"/>
    <lineage>
        <taxon>Bacteria</taxon>
        <taxon>Bacillati</taxon>
        <taxon>Bacillota</taxon>
        <taxon>Bacilli</taxon>
        <taxon>Bacillales</taxon>
        <taxon>Paenibacillaceae</taxon>
        <taxon>Paenibacillus</taxon>
    </lineage>
</organism>
<feature type="domain" description="LTD" evidence="2">
    <location>
        <begin position="767"/>
        <end position="920"/>
    </location>
</feature>
<dbReference type="SUPFAM" id="SSF74853">
    <property type="entry name" value="Lamin A/C globular tail domain"/>
    <property type="match status" value="1"/>
</dbReference>
<dbReference type="OrthoDB" id="9772095at2"/>
<dbReference type="RefSeq" id="WP_131012153.1">
    <property type="nucleotide sequence ID" value="NZ_SIRE01000004.1"/>
</dbReference>
<accession>A0A4Q9DZ63</accession>
<gene>
    <name evidence="3" type="ORF">EYB31_04805</name>
</gene>
<evidence type="ECO:0000313" key="4">
    <source>
        <dbReference type="Proteomes" id="UP000293142"/>
    </source>
</evidence>
<dbReference type="AlphaFoldDB" id="A0A4Q9DZ63"/>
<dbReference type="EMBL" id="SIRE01000004">
    <property type="protein sequence ID" value="TBL80551.1"/>
    <property type="molecule type" value="Genomic_DNA"/>
</dbReference>
<dbReference type="InterPro" id="IPR001322">
    <property type="entry name" value="Lamin_tail_dom"/>
</dbReference>
<keyword evidence="4" id="KW-1185">Reference proteome</keyword>
<feature type="region of interest" description="Disordered" evidence="1">
    <location>
        <begin position="960"/>
        <end position="985"/>
    </location>
</feature>
<protein>
    <submittedName>
        <fullName evidence="3">Lamin tail domain-containing protein</fullName>
    </submittedName>
</protein>
<dbReference type="Pfam" id="PF00932">
    <property type="entry name" value="LTD"/>
    <property type="match status" value="1"/>
</dbReference>
<comment type="caution">
    <text evidence="3">The sequence shown here is derived from an EMBL/GenBank/DDBJ whole genome shotgun (WGS) entry which is preliminary data.</text>
</comment>
<evidence type="ECO:0000313" key="3">
    <source>
        <dbReference type="EMBL" id="TBL80551.1"/>
    </source>
</evidence>
<feature type="domain" description="LTD" evidence="2">
    <location>
        <begin position="28"/>
        <end position="181"/>
    </location>
</feature>
<dbReference type="PROSITE" id="PS51841">
    <property type="entry name" value="LTD"/>
    <property type="match status" value="2"/>
</dbReference>
<name>A0A4Q9DZ63_9BACL</name>
<feature type="region of interest" description="Disordered" evidence="1">
    <location>
        <begin position="216"/>
        <end position="239"/>
    </location>
</feature>
<proteinExistence type="predicted"/>
<dbReference type="Proteomes" id="UP000293142">
    <property type="component" value="Unassembled WGS sequence"/>
</dbReference>
<evidence type="ECO:0000256" key="1">
    <source>
        <dbReference type="SAM" id="MobiDB-lite"/>
    </source>
</evidence>
<reference evidence="3 4" key="1">
    <citation type="submission" date="2019-02" db="EMBL/GenBank/DDBJ databases">
        <title>Paenibacillus sp. nov., isolated from surface-sterilized tissue of Thalictrum simplex L.</title>
        <authorList>
            <person name="Tuo L."/>
        </authorList>
    </citation>
    <scope>NUCLEOTIDE SEQUENCE [LARGE SCALE GENOMIC DNA]</scope>
    <source>
        <strain evidence="3 4">N2SHLJ1</strain>
    </source>
</reference>
<evidence type="ECO:0000259" key="2">
    <source>
        <dbReference type="PROSITE" id="PS51841"/>
    </source>
</evidence>